<evidence type="ECO:0000313" key="2">
    <source>
        <dbReference type="Proteomes" id="UP001057402"/>
    </source>
</evidence>
<accession>A0ACB9SBK2</accession>
<proteinExistence type="predicted"/>
<comment type="caution">
    <text evidence="1">The sequence shown here is derived from an EMBL/GenBank/DDBJ whole genome shotgun (WGS) entry which is preliminary data.</text>
</comment>
<gene>
    <name evidence="1" type="ORF">MLD38_000899</name>
</gene>
<organism evidence="1 2">
    <name type="scientific">Melastoma candidum</name>
    <dbReference type="NCBI Taxonomy" id="119954"/>
    <lineage>
        <taxon>Eukaryota</taxon>
        <taxon>Viridiplantae</taxon>
        <taxon>Streptophyta</taxon>
        <taxon>Embryophyta</taxon>
        <taxon>Tracheophyta</taxon>
        <taxon>Spermatophyta</taxon>
        <taxon>Magnoliopsida</taxon>
        <taxon>eudicotyledons</taxon>
        <taxon>Gunneridae</taxon>
        <taxon>Pentapetalae</taxon>
        <taxon>rosids</taxon>
        <taxon>malvids</taxon>
        <taxon>Myrtales</taxon>
        <taxon>Melastomataceae</taxon>
        <taxon>Melastomatoideae</taxon>
        <taxon>Melastomateae</taxon>
        <taxon>Melastoma</taxon>
    </lineage>
</organism>
<sequence length="76" mass="8295">MGKTFMLGQYASGQSATVMSYCRRSENQGSCKSPCSSSSGNWYSHILIRIVAQHQSRARWVAVTSQVAIVLLNPDG</sequence>
<keyword evidence="2" id="KW-1185">Reference proteome</keyword>
<reference evidence="2" key="1">
    <citation type="journal article" date="2023" name="Front. Plant Sci.">
        <title>Chromosomal-level genome assembly of Melastoma candidum provides insights into trichome evolution.</title>
        <authorList>
            <person name="Zhong Y."/>
            <person name="Wu W."/>
            <person name="Sun C."/>
            <person name="Zou P."/>
            <person name="Liu Y."/>
            <person name="Dai S."/>
            <person name="Zhou R."/>
        </authorList>
    </citation>
    <scope>NUCLEOTIDE SEQUENCE [LARGE SCALE GENOMIC DNA]</scope>
</reference>
<protein>
    <submittedName>
        <fullName evidence="1">Uncharacterized protein</fullName>
    </submittedName>
</protein>
<evidence type="ECO:0000313" key="1">
    <source>
        <dbReference type="EMBL" id="KAI4388585.1"/>
    </source>
</evidence>
<dbReference type="Proteomes" id="UP001057402">
    <property type="component" value="Chromosome 1"/>
</dbReference>
<dbReference type="EMBL" id="CM042880">
    <property type="protein sequence ID" value="KAI4388585.1"/>
    <property type="molecule type" value="Genomic_DNA"/>
</dbReference>
<name>A0ACB9SBK2_9MYRT</name>